<dbReference type="InterPro" id="IPR027417">
    <property type="entry name" value="P-loop_NTPase"/>
</dbReference>
<dbReference type="SUPFAM" id="SSF52540">
    <property type="entry name" value="P-loop containing nucleoside triphosphate hydrolases"/>
    <property type="match status" value="1"/>
</dbReference>
<dbReference type="Pfam" id="PF17913">
    <property type="entry name" value="FHA_2"/>
    <property type="match status" value="1"/>
</dbReference>
<keyword evidence="4" id="KW-0234">DNA repair</keyword>
<dbReference type="PANTHER" id="PTHR12083">
    <property type="entry name" value="BIFUNCTIONAL POLYNUCLEOTIDE PHOSPHATASE/KINASE"/>
    <property type="match status" value="1"/>
</dbReference>
<dbReference type="CDD" id="cd01625">
    <property type="entry name" value="HAD_PNP"/>
    <property type="match status" value="1"/>
</dbReference>
<evidence type="ECO:0000313" key="7">
    <source>
        <dbReference type="EnsemblMetazoa" id="GAUT003236-PA"/>
    </source>
</evidence>
<dbReference type="Pfam" id="PF13671">
    <property type="entry name" value="AAA_33"/>
    <property type="match status" value="1"/>
</dbReference>
<dbReference type="Gene3D" id="2.60.200.20">
    <property type="match status" value="1"/>
</dbReference>
<evidence type="ECO:0000256" key="5">
    <source>
        <dbReference type="ARBA" id="ARBA00023242"/>
    </source>
</evidence>
<organism evidence="7 8">
    <name type="scientific">Glossina austeni</name>
    <name type="common">Savannah tsetse fly</name>
    <dbReference type="NCBI Taxonomy" id="7395"/>
    <lineage>
        <taxon>Eukaryota</taxon>
        <taxon>Metazoa</taxon>
        <taxon>Ecdysozoa</taxon>
        <taxon>Arthropoda</taxon>
        <taxon>Hexapoda</taxon>
        <taxon>Insecta</taxon>
        <taxon>Pterygota</taxon>
        <taxon>Neoptera</taxon>
        <taxon>Endopterygota</taxon>
        <taxon>Diptera</taxon>
        <taxon>Brachycera</taxon>
        <taxon>Muscomorpha</taxon>
        <taxon>Hippoboscoidea</taxon>
        <taxon>Glossinidae</taxon>
        <taxon>Glossina</taxon>
    </lineage>
</organism>
<dbReference type="Pfam" id="PF08645">
    <property type="entry name" value="PNK3P"/>
    <property type="match status" value="1"/>
</dbReference>
<dbReference type="InterPro" id="IPR023214">
    <property type="entry name" value="HAD_sf"/>
</dbReference>
<dbReference type="SUPFAM" id="SSF56784">
    <property type="entry name" value="HAD-like"/>
    <property type="match status" value="1"/>
</dbReference>
<dbReference type="InterPro" id="IPR008984">
    <property type="entry name" value="SMAD_FHA_dom_sf"/>
</dbReference>
<dbReference type="FunFam" id="3.40.50.1000:FF:000078">
    <property type="entry name" value="Bifunctional polynucleotide phosphatase/kinase"/>
    <property type="match status" value="1"/>
</dbReference>
<comment type="subcellular location">
    <subcellularLocation>
        <location evidence="1">Nucleus</location>
    </subcellularLocation>
</comment>
<evidence type="ECO:0000259" key="6">
    <source>
        <dbReference type="Pfam" id="PF17913"/>
    </source>
</evidence>
<dbReference type="SUPFAM" id="SSF49879">
    <property type="entry name" value="SMAD/FHA domain"/>
    <property type="match status" value="1"/>
</dbReference>
<evidence type="ECO:0000256" key="3">
    <source>
        <dbReference type="ARBA" id="ARBA00022801"/>
    </source>
</evidence>
<dbReference type="NCBIfam" id="TIGR01662">
    <property type="entry name" value="HAD-SF-IIIA"/>
    <property type="match status" value="1"/>
</dbReference>
<sequence>MTHTTAKVLNRICLLKPLGADHQIIHLISGKNVLGRSRETGIRDTKCSKKQLELDVDMVEARIKLKVLGVNPSGVNGFMVAKNIECVLENGDVLDMIYGRHSFKIMFKPPPEVKRKFVADDSWISLDDNKLLIFTSKGVEASTKIAAYDVDGTIIKTKSGLVFPKSSDDWMLNYDDEPKKLQQLFNNGFKICFFTNQGGIAKGKVNISEFKAKMQSIVHKLDVPVQIFVATGEGYYRKPLPGMWEYLQKEANEGVGIDKAQSFFVGDAAGRPEIAKGVNKRRKDHSLADRLFAKNVNINFYTPEEHFLGNKKEHWLTPEFEPMKYDENSSLFSPPNIKLSVTPCEMIIMFGLPGSGKSYFCENHLTPLGYIIANADTLKSTKACFEACERALRNAKSCVVDNTNIDIESRKKFIELAKNYNTPCRCFMMSTSIAHIKHNLAYRHLTDKKHSKINDMIFNAMKKKYSVPSKSEGFVEIVRVNFKLKFDSNYNESLYKLYLLEK</sequence>
<dbReference type="InterPro" id="IPR013954">
    <property type="entry name" value="PNK3P"/>
</dbReference>
<dbReference type="GO" id="GO:0046404">
    <property type="term" value="F:ATP-dependent polydeoxyribonucleotide 5'-hydroxyl-kinase activity"/>
    <property type="evidence" value="ECO:0007669"/>
    <property type="project" value="InterPro"/>
</dbReference>
<keyword evidence="3" id="KW-0378">Hydrolase</keyword>
<dbReference type="GO" id="GO:0005634">
    <property type="term" value="C:nucleus"/>
    <property type="evidence" value="ECO:0007669"/>
    <property type="project" value="UniProtKB-SubCell"/>
</dbReference>
<dbReference type="GO" id="GO:0046403">
    <property type="term" value="F:polynucleotide 3'-phosphatase activity"/>
    <property type="evidence" value="ECO:0007669"/>
    <property type="project" value="InterPro"/>
</dbReference>
<dbReference type="InterPro" id="IPR006551">
    <property type="entry name" value="Polynucleotide_phosphatase"/>
</dbReference>
<proteinExistence type="predicted"/>
<dbReference type="GO" id="GO:0006281">
    <property type="term" value="P:DNA repair"/>
    <property type="evidence" value="ECO:0007669"/>
    <property type="project" value="UniProtKB-KW"/>
</dbReference>
<accession>A0A1A9UFJ2</accession>
<dbReference type="InterPro" id="IPR006550">
    <property type="entry name" value="PNKP"/>
</dbReference>
<dbReference type="Gene3D" id="3.40.50.300">
    <property type="entry name" value="P-loop containing nucleotide triphosphate hydrolases"/>
    <property type="match status" value="1"/>
</dbReference>
<dbReference type="AlphaFoldDB" id="A0A1A9UFJ2"/>
<evidence type="ECO:0000313" key="8">
    <source>
        <dbReference type="Proteomes" id="UP000078200"/>
    </source>
</evidence>
<dbReference type="VEuPathDB" id="VectorBase:GAUT003236"/>
<dbReference type="InterPro" id="IPR036412">
    <property type="entry name" value="HAD-like_sf"/>
</dbReference>
<evidence type="ECO:0000256" key="4">
    <source>
        <dbReference type="ARBA" id="ARBA00023204"/>
    </source>
</evidence>
<name>A0A1A9UFJ2_GLOAU</name>
<dbReference type="PANTHER" id="PTHR12083:SF9">
    <property type="entry name" value="BIFUNCTIONAL POLYNUCLEOTIDE PHOSPHATASE_KINASE"/>
    <property type="match status" value="1"/>
</dbReference>
<keyword evidence="8" id="KW-1185">Reference proteome</keyword>
<evidence type="ECO:0000256" key="1">
    <source>
        <dbReference type="ARBA" id="ARBA00004123"/>
    </source>
</evidence>
<dbReference type="InterPro" id="IPR006549">
    <property type="entry name" value="HAD-SF_hydro_IIIA"/>
</dbReference>
<dbReference type="GO" id="GO:0003690">
    <property type="term" value="F:double-stranded DNA binding"/>
    <property type="evidence" value="ECO:0007669"/>
    <property type="project" value="TreeGrafter"/>
</dbReference>
<dbReference type="STRING" id="7395.A0A1A9UFJ2"/>
<keyword evidence="2" id="KW-0227">DNA damage</keyword>
<dbReference type="NCBIfam" id="TIGR01664">
    <property type="entry name" value="DNA-3'-Pase"/>
    <property type="match status" value="1"/>
</dbReference>
<dbReference type="EnsemblMetazoa" id="GAUT003236-RA">
    <property type="protein sequence ID" value="GAUT003236-PA"/>
    <property type="gene ID" value="GAUT003236"/>
</dbReference>
<protein>
    <recommendedName>
        <fullName evidence="6">PNK FHA domain-containing protein</fullName>
    </recommendedName>
</protein>
<feature type="domain" description="PNK FHA" evidence="6">
    <location>
        <begin position="13"/>
        <end position="82"/>
    </location>
</feature>
<dbReference type="Gene3D" id="3.40.50.1000">
    <property type="entry name" value="HAD superfamily/HAD-like"/>
    <property type="match status" value="1"/>
</dbReference>
<dbReference type="FunFam" id="3.40.50.300:FF:000737">
    <property type="entry name" value="Bifunctional polynucleotide phosphatase/kinase"/>
    <property type="match status" value="1"/>
</dbReference>
<dbReference type="NCBIfam" id="TIGR01663">
    <property type="entry name" value="PNK-3'Pase"/>
    <property type="match status" value="1"/>
</dbReference>
<dbReference type="InterPro" id="IPR041388">
    <property type="entry name" value="FHA_2"/>
</dbReference>
<reference evidence="7" key="1">
    <citation type="submission" date="2020-05" db="UniProtKB">
        <authorList>
            <consortium name="EnsemblMetazoa"/>
        </authorList>
    </citation>
    <scope>IDENTIFICATION</scope>
    <source>
        <strain evidence="7">TTRI</strain>
    </source>
</reference>
<keyword evidence="5" id="KW-0539">Nucleus</keyword>
<evidence type="ECO:0000256" key="2">
    <source>
        <dbReference type="ARBA" id="ARBA00022763"/>
    </source>
</evidence>
<dbReference type="Proteomes" id="UP000078200">
    <property type="component" value="Unassembled WGS sequence"/>
</dbReference>